<protein>
    <submittedName>
        <fullName evidence="2">Antibiotic biosynthesis monooxygenase family protein</fullName>
        <ecNumber evidence="2">1.14.-.-</ecNumber>
    </submittedName>
</protein>
<keyword evidence="2" id="KW-0560">Oxidoreductase</keyword>
<proteinExistence type="predicted"/>
<dbReference type="RefSeq" id="WP_387894851.1">
    <property type="nucleotide sequence ID" value="NZ_JBIAPK010000002.1"/>
</dbReference>
<dbReference type="EMBL" id="JBIAPK010000002">
    <property type="protein sequence ID" value="MFF3338950.1"/>
    <property type="molecule type" value="Genomic_DNA"/>
</dbReference>
<dbReference type="Pfam" id="PF03992">
    <property type="entry name" value="ABM"/>
    <property type="match status" value="1"/>
</dbReference>
<accession>A0ABW6RBR0</accession>
<dbReference type="EC" id="1.14.-.-" evidence="2"/>
<evidence type="ECO:0000313" key="3">
    <source>
        <dbReference type="Proteomes" id="UP001601976"/>
    </source>
</evidence>
<comment type="caution">
    <text evidence="2">The sequence shown here is derived from an EMBL/GenBank/DDBJ whole genome shotgun (WGS) entry which is preliminary data.</text>
</comment>
<dbReference type="InterPro" id="IPR007138">
    <property type="entry name" value="ABM_dom"/>
</dbReference>
<dbReference type="Gene3D" id="3.30.70.100">
    <property type="match status" value="1"/>
</dbReference>
<dbReference type="Proteomes" id="UP001601976">
    <property type="component" value="Unassembled WGS sequence"/>
</dbReference>
<name>A0ABW6RBR0_9ACTN</name>
<dbReference type="SUPFAM" id="SSF54909">
    <property type="entry name" value="Dimeric alpha+beta barrel"/>
    <property type="match status" value="1"/>
</dbReference>
<dbReference type="PROSITE" id="PS51725">
    <property type="entry name" value="ABM"/>
    <property type="match status" value="1"/>
</dbReference>
<sequence length="115" mass="12790">MTTDNQPVDAPGSSVTFINIFEVAAEQVDAFAAQWEERAAIMSTKPGFIDSRLHRARSSESRFQLVNVAHWESQEAWEAATADTEFQARTRAARENKQTPITANPALYDVAVDFS</sequence>
<dbReference type="GO" id="GO:0004497">
    <property type="term" value="F:monooxygenase activity"/>
    <property type="evidence" value="ECO:0007669"/>
    <property type="project" value="UniProtKB-KW"/>
</dbReference>
<evidence type="ECO:0000313" key="2">
    <source>
        <dbReference type="EMBL" id="MFF3338950.1"/>
    </source>
</evidence>
<organism evidence="2 3">
    <name type="scientific">Streptomyces flavidovirens</name>
    <dbReference type="NCBI Taxonomy" id="67298"/>
    <lineage>
        <taxon>Bacteria</taxon>
        <taxon>Bacillati</taxon>
        <taxon>Actinomycetota</taxon>
        <taxon>Actinomycetes</taxon>
        <taxon>Kitasatosporales</taxon>
        <taxon>Streptomycetaceae</taxon>
        <taxon>Streptomyces</taxon>
    </lineage>
</organism>
<feature type="domain" description="ABM" evidence="1">
    <location>
        <begin position="15"/>
        <end position="107"/>
    </location>
</feature>
<reference evidence="2 3" key="1">
    <citation type="submission" date="2024-10" db="EMBL/GenBank/DDBJ databases">
        <title>The Natural Products Discovery Center: Release of the First 8490 Sequenced Strains for Exploring Actinobacteria Biosynthetic Diversity.</title>
        <authorList>
            <person name="Kalkreuter E."/>
            <person name="Kautsar S.A."/>
            <person name="Yang D."/>
            <person name="Bader C.D."/>
            <person name="Teijaro C.N."/>
            <person name="Fluegel L."/>
            <person name="Davis C.M."/>
            <person name="Simpson J.R."/>
            <person name="Lauterbach L."/>
            <person name="Steele A.D."/>
            <person name="Gui C."/>
            <person name="Meng S."/>
            <person name="Li G."/>
            <person name="Viehrig K."/>
            <person name="Ye F."/>
            <person name="Su P."/>
            <person name="Kiefer A.F."/>
            <person name="Nichols A."/>
            <person name="Cepeda A.J."/>
            <person name="Yan W."/>
            <person name="Fan B."/>
            <person name="Jiang Y."/>
            <person name="Adhikari A."/>
            <person name="Zheng C.-J."/>
            <person name="Schuster L."/>
            <person name="Cowan T.M."/>
            <person name="Smanski M.J."/>
            <person name="Chevrette M.G."/>
            <person name="De Carvalho L.P.S."/>
            <person name="Shen B."/>
        </authorList>
    </citation>
    <scope>NUCLEOTIDE SEQUENCE [LARGE SCALE GENOMIC DNA]</scope>
    <source>
        <strain evidence="2 3">NPDC003029</strain>
    </source>
</reference>
<keyword evidence="3" id="KW-1185">Reference proteome</keyword>
<dbReference type="InterPro" id="IPR011008">
    <property type="entry name" value="Dimeric_a/b-barrel"/>
</dbReference>
<gene>
    <name evidence="2" type="ORF">ACFYWW_09440</name>
</gene>
<evidence type="ECO:0000259" key="1">
    <source>
        <dbReference type="PROSITE" id="PS51725"/>
    </source>
</evidence>
<keyword evidence="2" id="KW-0503">Monooxygenase</keyword>